<dbReference type="Proteomes" id="UP001165740">
    <property type="component" value="Chromosome 7"/>
</dbReference>
<dbReference type="InterPro" id="IPR012340">
    <property type="entry name" value="NA-bd_OB-fold"/>
</dbReference>
<evidence type="ECO:0000313" key="8">
    <source>
        <dbReference type="RefSeq" id="XP_013087278.2"/>
    </source>
</evidence>
<keyword evidence="3" id="KW-0235">DNA replication</keyword>
<comment type="cofactor">
    <cofactor evidence="1">
        <name>a divalent metal cation</name>
        <dbReference type="ChEBI" id="CHEBI:60240"/>
    </cofactor>
</comment>
<dbReference type="Pfam" id="PF14743">
    <property type="entry name" value="DNA_ligase_OB_2"/>
    <property type="match status" value="1"/>
</dbReference>
<evidence type="ECO:0000256" key="5">
    <source>
        <dbReference type="ARBA" id="ARBA00023204"/>
    </source>
</evidence>
<dbReference type="NCBIfam" id="NF006592">
    <property type="entry name" value="PRK09125.1"/>
    <property type="match status" value="1"/>
</dbReference>
<dbReference type="InterPro" id="IPR050326">
    <property type="entry name" value="NAD_dep_DNA_ligaseB"/>
</dbReference>
<dbReference type="GO" id="GO:0006310">
    <property type="term" value="P:DNA recombination"/>
    <property type="evidence" value="ECO:0007669"/>
    <property type="project" value="InterPro"/>
</dbReference>
<dbReference type="GO" id="GO:0005524">
    <property type="term" value="F:ATP binding"/>
    <property type="evidence" value="ECO:0007669"/>
    <property type="project" value="InterPro"/>
</dbReference>
<dbReference type="InterPro" id="IPR012310">
    <property type="entry name" value="DNA_ligase_ATP-dep_cent"/>
</dbReference>
<dbReference type="Pfam" id="PF01068">
    <property type="entry name" value="DNA_ligase_A_M"/>
    <property type="match status" value="1"/>
</dbReference>
<dbReference type="CDD" id="cd08041">
    <property type="entry name" value="OBF_kDNA_ligase_like"/>
    <property type="match status" value="1"/>
</dbReference>
<reference evidence="8" key="1">
    <citation type="submission" date="2025-08" db="UniProtKB">
        <authorList>
            <consortium name="RefSeq"/>
        </authorList>
    </citation>
    <scope>IDENTIFICATION</scope>
</reference>
<accession>A0A9U8EGZ6</accession>
<dbReference type="SUPFAM" id="SSF50249">
    <property type="entry name" value="Nucleic acid-binding proteins"/>
    <property type="match status" value="1"/>
</dbReference>
<dbReference type="RefSeq" id="XP_013087278.2">
    <property type="nucleotide sequence ID" value="XM_013231824.2"/>
</dbReference>
<feature type="domain" description="ATP-dependent DNA ligase family profile" evidence="6">
    <location>
        <begin position="69"/>
        <end position="162"/>
    </location>
</feature>
<dbReference type="Gene3D" id="3.30.470.30">
    <property type="entry name" value="DNA ligase/mRNA capping enzyme"/>
    <property type="match status" value="1"/>
</dbReference>
<gene>
    <name evidence="8" type="primary">LOC106071664</name>
</gene>
<dbReference type="InterPro" id="IPR029319">
    <property type="entry name" value="DNA_ligase_OB"/>
</dbReference>
<keyword evidence="5" id="KW-0234">DNA repair</keyword>
<dbReference type="Gene3D" id="2.40.50.140">
    <property type="entry name" value="Nucleic acid-binding proteins"/>
    <property type="match status" value="1"/>
</dbReference>
<dbReference type="SUPFAM" id="SSF56091">
    <property type="entry name" value="DNA ligase/mRNA capping enzyme, catalytic domain"/>
    <property type="match status" value="1"/>
</dbReference>
<organism evidence="7 8">
    <name type="scientific">Biomphalaria glabrata</name>
    <name type="common">Bloodfluke planorb</name>
    <name type="synonym">Freshwater snail</name>
    <dbReference type="NCBI Taxonomy" id="6526"/>
    <lineage>
        <taxon>Eukaryota</taxon>
        <taxon>Metazoa</taxon>
        <taxon>Spiralia</taxon>
        <taxon>Lophotrochozoa</taxon>
        <taxon>Mollusca</taxon>
        <taxon>Gastropoda</taxon>
        <taxon>Heterobranchia</taxon>
        <taxon>Euthyneura</taxon>
        <taxon>Panpulmonata</taxon>
        <taxon>Hygrophila</taxon>
        <taxon>Lymnaeoidea</taxon>
        <taxon>Planorbidae</taxon>
        <taxon>Biomphalaria</taxon>
    </lineage>
</organism>
<dbReference type="GeneID" id="106071664"/>
<protein>
    <submittedName>
        <fullName evidence="8">DNA ligase-like</fullName>
    </submittedName>
</protein>
<dbReference type="KEGG" id="bgt:106071664"/>
<evidence type="ECO:0000256" key="4">
    <source>
        <dbReference type="ARBA" id="ARBA00022763"/>
    </source>
</evidence>
<dbReference type="PROSITE" id="PS50160">
    <property type="entry name" value="DNA_LIGASE_A3"/>
    <property type="match status" value="1"/>
</dbReference>
<evidence type="ECO:0000313" key="7">
    <source>
        <dbReference type="Proteomes" id="UP001165740"/>
    </source>
</evidence>
<evidence type="ECO:0000259" key="6">
    <source>
        <dbReference type="PROSITE" id="PS50160"/>
    </source>
</evidence>
<dbReference type="GO" id="GO:0006260">
    <property type="term" value="P:DNA replication"/>
    <property type="evidence" value="ECO:0007669"/>
    <property type="project" value="UniProtKB-KW"/>
</dbReference>
<dbReference type="OrthoDB" id="10256774at2759"/>
<dbReference type="GO" id="GO:0006281">
    <property type="term" value="P:DNA repair"/>
    <property type="evidence" value="ECO:0007669"/>
    <property type="project" value="UniProtKB-KW"/>
</dbReference>
<dbReference type="AlphaFoldDB" id="A0A9U8EGZ6"/>
<evidence type="ECO:0000256" key="3">
    <source>
        <dbReference type="ARBA" id="ARBA00022705"/>
    </source>
</evidence>
<dbReference type="PANTHER" id="PTHR47810">
    <property type="entry name" value="DNA LIGASE"/>
    <property type="match status" value="1"/>
</dbReference>
<keyword evidence="7" id="KW-1185">Reference proteome</keyword>
<dbReference type="Gene3D" id="3.30.1490.70">
    <property type="match status" value="1"/>
</dbReference>
<evidence type="ECO:0000256" key="1">
    <source>
        <dbReference type="ARBA" id="ARBA00001968"/>
    </source>
</evidence>
<dbReference type="GO" id="GO:0003910">
    <property type="term" value="F:DNA ligase (ATP) activity"/>
    <property type="evidence" value="ECO:0007669"/>
    <property type="project" value="InterPro"/>
</dbReference>
<name>A0A9U8EGZ6_BIOGL</name>
<dbReference type="PANTHER" id="PTHR47810:SF1">
    <property type="entry name" value="DNA LIGASE B"/>
    <property type="match status" value="1"/>
</dbReference>
<evidence type="ECO:0000256" key="2">
    <source>
        <dbReference type="ARBA" id="ARBA00022598"/>
    </source>
</evidence>
<proteinExistence type="predicted"/>
<dbReference type="CDD" id="cd07896">
    <property type="entry name" value="Adenylation_kDNA_ligase_like"/>
    <property type="match status" value="1"/>
</dbReference>
<sequence>MSEKLDGVRAFWNGRCFYSRLGNALYAPEFFTKDLPKDMHLDGELFGGRGQFQSTISIVKTPQSPKWNDIKYCVFDSPSMGKEVFETRMQRIKEYFENVNPSHAVFVEQTKCRSKEHLEEEMVRLLNIGAEGIMLRKPNSIYRPCRSITLLKYKKFYYAEAVVIKHVKSNRYTCRALKCRMACGIQFYLGLTYNYLHSKFMRHPPKIGTIITYKFQELFVSGCPRFATFVGVCKDKTKPRDAQIRQVLNEEEV</sequence>
<keyword evidence="2" id="KW-0436">Ligase</keyword>
<keyword evidence="4" id="KW-0227">DNA damage</keyword>